<organism evidence="1 2">
    <name type="scientific">Vibrio tetraodonis subsp. pristinus</name>
    <dbReference type="NCBI Taxonomy" id="2695891"/>
    <lineage>
        <taxon>Bacteria</taxon>
        <taxon>Pseudomonadati</taxon>
        <taxon>Pseudomonadota</taxon>
        <taxon>Gammaproteobacteria</taxon>
        <taxon>Vibrionales</taxon>
        <taxon>Vibrionaceae</taxon>
        <taxon>Vibrio</taxon>
    </lineage>
</organism>
<protein>
    <recommendedName>
        <fullName evidence="3">Chromosome partitioning protein ParA</fullName>
    </recommendedName>
</protein>
<evidence type="ECO:0000313" key="2">
    <source>
        <dbReference type="Proteomes" id="UP000478571"/>
    </source>
</evidence>
<gene>
    <name evidence="1" type="ORF">GTG28_12575</name>
</gene>
<keyword evidence="2" id="KW-1185">Reference proteome</keyword>
<dbReference type="RefSeq" id="WP_160930321.1">
    <property type="nucleotide sequence ID" value="NZ_WWEU01000004.1"/>
</dbReference>
<dbReference type="EMBL" id="WWEU01000004">
    <property type="protein sequence ID" value="MYM60060.1"/>
    <property type="molecule type" value="Genomic_DNA"/>
</dbReference>
<sequence>MNYRAILFVLAVVASIYLWPEEERLVDSTGDEPSQEVGKTSQRLAKPLVSQAPKIESAPVKNAEIDRLITQLNQSQGRELVNAIEQFWADCLGKEDCLSQLAALKSKLSDSRYQLLANYNHFNREWQSIWQESELNHFALLSDKVAEFKRLATMVWGEHATLVFADEFALYDFSLEQDSLSESLAADFLNDYQTLLIKWREKEAALTLEADSEKYEKGVSLIPRSYPPDKVREIKNQLARQYLTEKEIASIASREQQVAQQNAHIGQYQDELAALHQTLEAQRQSTSLSDSEWRTYVEQKVSQFRRDYFLYQ</sequence>
<evidence type="ECO:0008006" key="3">
    <source>
        <dbReference type="Google" id="ProtNLM"/>
    </source>
</evidence>
<dbReference type="Proteomes" id="UP000478571">
    <property type="component" value="Unassembled WGS sequence"/>
</dbReference>
<proteinExistence type="predicted"/>
<name>A0A6L8LZF9_9VIBR</name>
<evidence type="ECO:0000313" key="1">
    <source>
        <dbReference type="EMBL" id="MYM60060.1"/>
    </source>
</evidence>
<comment type="caution">
    <text evidence="1">The sequence shown here is derived from an EMBL/GenBank/DDBJ whole genome shotgun (WGS) entry which is preliminary data.</text>
</comment>
<dbReference type="AlphaFoldDB" id="A0A6L8LZF9"/>
<accession>A0A6L8LZF9</accession>
<reference evidence="1 2" key="1">
    <citation type="submission" date="2020-01" db="EMBL/GenBank/DDBJ databases">
        <title>Draft Genome Sequence of Vibrio sp. strain OCN044, Isolated from a Healthy Coral at Palmyra Atoll.</title>
        <authorList>
            <person name="Videau P."/>
            <person name="Loughran R."/>
            <person name="Esquivel A."/>
            <person name="Deadmond M."/>
            <person name="Paddock B.E."/>
            <person name="Saw J.H."/>
            <person name="Ushijima B."/>
        </authorList>
    </citation>
    <scope>NUCLEOTIDE SEQUENCE [LARGE SCALE GENOMIC DNA]</scope>
    <source>
        <strain evidence="1 2">OCN044</strain>
    </source>
</reference>